<evidence type="ECO:0000313" key="3">
    <source>
        <dbReference type="Proteomes" id="UP000289738"/>
    </source>
</evidence>
<feature type="compositionally biased region" description="Basic and acidic residues" evidence="1">
    <location>
        <begin position="81"/>
        <end position="99"/>
    </location>
</feature>
<gene>
    <name evidence="2" type="ORF">Ahy_B03g065888</name>
</gene>
<organism evidence="2 3">
    <name type="scientific">Arachis hypogaea</name>
    <name type="common">Peanut</name>
    <dbReference type="NCBI Taxonomy" id="3818"/>
    <lineage>
        <taxon>Eukaryota</taxon>
        <taxon>Viridiplantae</taxon>
        <taxon>Streptophyta</taxon>
        <taxon>Embryophyta</taxon>
        <taxon>Tracheophyta</taxon>
        <taxon>Spermatophyta</taxon>
        <taxon>Magnoliopsida</taxon>
        <taxon>eudicotyledons</taxon>
        <taxon>Gunneridae</taxon>
        <taxon>Pentapetalae</taxon>
        <taxon>rosids</taxon>
        <taxon>fabids</taxon>
        <taxon>Fabales</taxon>
        <taxon>Fabaceae</taxon>
        <taxon>Papilionoideae</taxon>
        <taxon>50 kb inversion clade</taxon>
        <taxon>dalbergioids sensu lato</taxon>
        <taxon>Dalbergieae</taxon>
        <taxon>Pterocarpus clade</taxon>
        <taxon>Arachis</taxon>
    </lineage>
</organism>
<dbReference type="PANTHER" id="PTHR36075">
    <property type="entry name" value="BNAA10G09820D PROTEIN"/>
    <property type="match status" value="1"/>
</dbReference>
<proteinExistence type="predicted"/>
<accession>A0A445A2M7</accession>
<evidence type="ECO:0000256" key="1">
    <source>
        <dbReference type="SAM" id="MobiDB-lite"/>
    </source>
</evidence>
<name>A0A445A2M7_ARAHY</name>
<evidence type="ECO:0000313" key="2">
    <source>
        <dbReference type="EMBL" id="RYR20679.1"/>
    </source>
</evidence>
<reference evidence="2 3" key="1">
    <citation type="submission" date="2019-01" db="EMBL/GenBank/DDBJ databases">
        <title>Sequencing of cultivated peanut Arachis hypogaea provides insights into genome evolution and oil improvement.</title>
        <authorList>
            <person name="Chen X."/>
        </authorList>
    </citation>
    <scope>NUCLEOTIDE SEQUENCE [LARGE SCALE GENOMIC DNA]</scope>
    <source>
        <strain evidence="3">cv. Fuhuasheng</strain>
        <tissue evidence="2">Leaves</tissue>
    </source>
</reference>
<protein>
    <submittedName>
        <fullName evidence="2">Uncharacterized protein</fullName>
    </submittedName>
</protein>
<keyword evidence="3" id="KW-1185">Reference proteome</keyword>
<comment type="caution">
    <text evidence="2">The sequence shown here is derived from an EMBL/GenBank/DDBJ whole genome shotgun (WGS) entry which is preliminary data.</text>
</comment>
<dbReference type="PANTHER" id="PTHR36075:SF1">
    <property type="entry name" value="OS03G0595200 PROTEIN"/>
    <property type="match status" value="1"/>
</dbReference>
<dbReference type="Proteomes" id="UP000289738">
    <property type="component" value="Chromosome B03"/>
</dbReference>
<dbReference type="STRING" id="3818.A0A445A2M7"/>
<feature type="compositionally biased region" description="Polar residues" evidence="1">
    <location>
        <begin position="62"/>
        <end position="72"/>
    </location>
</feature>
<dbReference type="AlphaFoldDB" id="A0A445A2M7"/>
<dbReference type="EMBL" id="SDMP01000013">
    <property type="protein sequence ID" value="RYR20679.1"/>
    <property type="molecule type" value="Genomic_DNA"/>
</dbReference>
<sequence>MTIIRANPISQSLMTPRGFVIPSLGIDSDQNKPHIPNIESLNSTTKVKKEENIYFGPHGAPPSQSKQETNPPNRKLRFKQKMKEAEKRASGTGREKKVDNLRELISSGKVNANMTKRSPKEYLDPHYQESQFERRIVCAF</sequence>
<feature type="region of interest" description="Disordered" evidence="1">
    <location>
        <begin position="24"/>
        <end position="99"/>
    </location>
</feature>